<dbReference type="Pfam" id="PF18335">
    <property type="entry name" value="SH3_13"/>
    <property type="match status" value="1"/>
</dbReference>
<dbReference type="PANTHER" id="PTHR43788">
    <property type="entry name" value="DNA2/NAM7 HELICASE FAMILY MEMBER"/>
    <property type="match status" value="1"/>
</dbReference>
<keyword evidence="3 8" id="KW-0347">Helicase</keyword>
<feature type="domain" description="ATP-dependent RecD2 DNA helicase SH3" evidence="6">
    <location>
        <begin position="571"/>
        <end position="641"/>
    </location>
</feature>
<keyword evidence="3" id="KW-0238">DNA-binding</keyword>
<reference evidence="8" key="1">
    <citation type="submission" date="2020-10" db="EMBL/GenBank/DDBJ databases">
        <authorList>
            <person name="Gilroy R."/>
        </authorList>
    </citation>
    <scope>NUCLEOTIDE SEQUENCE</scope>
    <source>
        <strain evidence="8">CHK197-8231</strain>
    </source>
</reference>
<organism evidence="8 9">
    <name type="scientific">Candidatus Fimihabitans intestinipullorum</name>
    <dbReference type="NCBI Taxonomy" id="2840820"/>
    <lineage>
        <taxon>Bacteria</taxon>
        <taxon>Bacillati</taxon>
        <taxon>Mycoplasmatota</taxon>
        <taxon>Mycoplasmatota incertae sedis</taxon>
        <taxon>Candidatus Fimihabitans</taxon>
    </lineage>
</organism>
<protein>
    <recommendedName>
        <fullName evidence="3">ATP-dependent RecD2 DNA helicase</fullName>
        <ecNumber evidence="3">5.6.2.3</ecNumber>
    </recommendedName>
    <alternativeName>
        <fullName evidence="3">DNA 5'-3' helicase subunit RecD2</fullName>
    </alternativeName>
</protein>
<dbReference type="Gene3D" id="3.40.50.300">
    <property type="entry name" value="P-loop containing nucleotide triphosphate hydrolases"/>
    <property type="match status" value="2"/>
</dbReference>
<dbReference type="HAMAP" id="MF_01488">
    <property type="entry name" value="RecD2"/>
    <property type="match status" value="1"/>
</dbReference>
<evidence type="ECO:0000259" key="5">
    <source>
        <dbReference type="Pfam" id="PF14490"/>
    </source>
</evidence>
<evidence type="ECO:0000259" key="6">
    <source>
        <dbReference type="Pfam" id="PF18335"/>
    </source>
</evidence>
<evidence type="ECO:0000259" key="7">
    <source>
        <dbReference type="Pfam" id="PF23139"/>
    </source>
</evidence>
<evidence type="ECO:0000313" key="8">
    <source>
        <dbReference type="EMBL" id="HIU23076.1"/>
    </source>
</evidence>
<dbReference type="InterPro" id="IPR055446">
    <property type="entry name" value="RecD2_N_OB"/>
</dbReference>
<dbReference type="Gene3D" id="2.30.30.940">
    <property type="match status" value="1"/>
</dbReference>
<feature type="domain" description="ATP-dependent RecD2 DNA helicase-like helix-hairpin-helix" evidence="5">
    <location>
        <begin position="151"/>
        <end position="240"/>
    </location>
</feature>
<dbReference type="Pfam" id="PF23139">
    <property type="entry name" value="OB_YrrC"/>
    <property type="match status" value="1"/>
</dbReference>
<dbReference type="PANTHER" id="PTHR43788:SF6">
    <property type="entry name" value="DNA HELICASE B"/>
    <property type="match status" value="1"/>
</dbReference>
<dbReference type="InterPro" id="IPR027417">
    <property type="entry name" value="P-loop_NTPase"/>
</dbReference>
<sequence>MKTYIKGNFRKSIFRSDKGYVIGIFKVRDTNDEAMKDYINKTITFTGYFHELNEDDTYLFYGEEVEHPRYGYQFQVNDYERVKPEGKDGVIEFLASDLFPGIGEKQAKLIVDTLGEKALDKILEDPSCLSLVPKLSSKKADKIYHILEKYEESHKMIVYLSDLGFSMKDALSIYNTYRSHTMEYLEHNIFRLIDDVDEITFLKIDRLREKLNIDAHDERRLKACLYYVMEQLTFARGDTYLELLDIYRGMNDYLHEELDSDLFDSIFQELIDEEKIVLEEDSVYLKEIYDAENRVVEKIRGLLSMPPTKYKKLDTVLKSLEEHSGIVYNVQQERAIRSALENNLLIITGGPGTGKTTIIKAIVDLYQHLNGWKTDELMEHLALLAPTGRASKRMSESTYLPASTIHRFLKWNKDNNEFAINEWNKAQNDFIIVDEVSMIDLPLLDHLLKGLNHHIKLILVGDYNQLPSVGPGQVLKDFIESGAIETIHLDLLYRQDENSYIPTLAREIEENHLSPSFLETKSDYTFLQCSSEHLRHNLKNLCHQLVEKGYDEKRVQIMAPMYRGENGIDQLNQELQEVFNPRSDTKRELKYGEVIFREQDKVLQLVNMPDENVFNGDVGVISQIVSGTRSKTGKTEIYVDFDGNVVRYQSKDFPKLKHGFVITIHKSQGSEFELVVMPMSHTYHRMLYRKLVYTGITRAKRKLILLGEPQAFQKAVQNNGEYIRRTNLKNKLKTMYNETIRG</sequence>
<dbReference type="Proteomes" id="UP000824087">
    <property type="component" value="Unassembled WGS sequence"/>
</dbReference>
<reference evidence="8" key="2">
    <citation type="journal article" date="2021" name="PeerJ">
        <title>Extensive microbial diversity within the chicken gut microbiome revealed by metagenomics and culture.</title>
        <authorList>
            <person name="Gilroy R."/>
            <person name="Ravi A."/>
            <person name="Getino M."/>
            <person name="Pursley I."/>
            <person name="Horton D.L."/>
            <person name="Alikhan N.F."/>
            <person name="Baker D."/>
            <person name="Gharbi K."/>
            <person name="Hall N."/>
            <person name="Watson M."/>
            <person name="Adriaenssens E.M."/>
            <person name="Foster-Nyarko E."/>
            <person name="Jarju S."/>
            <person name="Secka A."/>
            <person name="Antonio M."/>
            <person name="Oren A."/>
            <person name="Chaudhuri R.R."/>
            <person name="La Ragione R."/>
            <person name="Hildebrand F."/>
            <person name="Pallen M.J."/>
        </authorList>
    </citation>
    <scope>NUCLEOTIDE SEQUENCE</scope>
    <source>
        <strain evidence="8">CHK197-8231</strain>
    </source>
</reference>
<dbReference type="NCBIfam" id="TIGR01448">
    <property type="entry name" value="recD_rel"/>
    <property type="match status" value="1"/>
</dbReference>
<dbReference type="GO" id="GO:0005524">
    <property type="term" value="F:ATP binding"/>
    <property type="evidence" value="ECO:0007669"/>
    <property type="project" value="UniProtKB-UniRule"/>
</dbReference>
<dbReference type="Pfam" id="PF13245">
    <property type="entry name" value="AAA_19"/>
    <property type="match status" value="1"/>
</dbReference>
<dbReference type="AlphaFoldDB" id="A0A9D1L3Y5"/>
<proteinExistence type="inferred from homology"/>
<dbReference type="Pfam" id="PF14490">
    <property type="entry name" value="HHH_RecD2"/>
    <property type="match status" value="1"/>
</dbReference>
<evidence type="ECO:0000256" key="1">
    <source>
        <dbReference type="ARBA" id="ARBA00022741"/>
    </source>
</evidence>
<keyword evidence="3" id="KW-0378">Hydrolase</keyword>
<comment type="function">
    <text evidence="3">DNA-dependent ATPase and ATP-dependent 5'-3' DNA helicase. Has no activity on blunt DNA or DNA with 3'-overhangs, requires at least 10 bases of 5'-ssDNA for helicase activity.</text>
</comment>
<dbReference type="InterPro" id="IPR027785">
    <property type="entry name" value="UvrD-like_helicase_C"/>
</dbReference>
<accession>A0A9D1L3Y5</accession>
<evidence type="ECO:0000256" key="3">
    <source>
        <dbReference type="HAMAP-Rule" id="MF_01488"/>
    </source>
</evidence>
<dbReference type="GO" id="GO:0009338">
    <property type="term" value="C:exodeoxyribonuclease V complex"/>
    <property type="evidence" value="ECO:0007669"/>
    <property type="project" value="TreeGrafter"/>
</dbReference>
<evidence type="ECO:0000256" key="2">
    <source>
        <dbReference type="ARBA" id="ARBA00022840"/>
    </source>
</evidence>
<dbReference type="GO" id="GO:0043139">
    <property type="term" value="F:5'-3' DNA helicase activity"/>
    <property type="evidence" value="ECO:0007669"/>
    <property type="project" value="UniProtKB-UniRule"/>
</dbReference>
<evidence type="ECO:0000259" key="4">
    <source>
        <dbReference type="Pfam" id="PF13538"/>
    </source>
</evidence>
<dbReference type="EC" id="5.6.2.3" evidence="3"/>
<feature type="binding site" evidence="3">
    <location>
        <begin position="352"/>
        <end position="356"/>
    </location>
    <ligand>
        <name>ATP</name>
        <dbReference type="ChEBI" id="CHEBI:30616"/>
    </ligand>
</feature>
<gene>
    <name evidence="3" type="primary">recD2</name>
    <name evidence="8" type="ORF">IAD49_05785</name>
</gene>
<dbReference type="CDD" id="cd17933">
    <property type="entry name" value="DEXSc_RecD-like"/>
    <property type="match status" value="1"/>
</dbReference>
<dbReference type="CDD" id="cd18809">
    <property type="entry name" value="SF1_C_RecD"/>
    <property type="match status" value="1"/>
</dbReference>
<name>A0A9D1L3Y5_9BACT</name>
<dbReference type="SUPFAM" id="SSF52540">
    <property type="entry name" value="P-loop containing nucleoside triphosphate hydrolases"/>
    <property type="match status" value="1"/>
</dbReference>
<comment type="caution">
    <text evidence="8">The sequence shown here is derived from an EMBL/GenBank/DDBJ whole genome shotgun (WGS) entry which is preliminary data.</text>
</comment>
<dbReference type="InterPro" id="IPR006345">
    <property type="entry name" value="RecD2"/>
</dbReference>
<comment type="similarity">
    <text evidence="3">Belongs to the RecD family. RecD2 subfamily.</text>
</comment>
<feature type="domain" description="ATP-dependent RecD2 DNA helicase OB-fold" evidence="7">
    <location>
        <begin position="3"/>
        <end position="84"/>
    </location>
</feature>
<dbReference type="InterPro" id="IPR029493">
    <property type="entry name" value="RecD2-like_HHH"/>
</dbReference>
<dbReference type="EMBL" id="DVML01000033">
    <property type="protein sequence ID" value="HIU23076.1"/>
    <property type="molecule type" value="Genomic_DNA"/>
</dbReference>
<dbReference type="Gene3D" id="1.10.10.2220">
    <property type="match status" value="1"/>
</dbReference>
<dbReference type="GO" id="GO:0006310">
    <property type="term" value="P:DNA recombination"/>
    <property type="evidence" value="ECO:0007669"/>
    <property type="project" value="InterPro"/>
</dbReference>
<dbReference type="GO" id="GO:0003677">
    <property type="term" value="F:DNA binding"/>
    <property type="evidence" value="ECO:0007669"/>
    <property type="project" value="UniProtKB-UniRule"/>
</dbReference>
<keyword evidence="1 3" id="KW-0547">Nucleotide-binding</keyword>
<dbReference type="Pfam" id="PF13538">
    <property type="entry name" value="UvrD_C_2"/>
    <property type="match status" value="1"/>
</dbReference>
<dbReference type="InterPro" id="IPR050534">
    <property type="entry name" value="Coronavir_polyprotein_1ab"/>
</dbReference>
<comment type="catalytic activity">
    <reaction evidence="3">
        <text>ATP + H2O = ADP + phosphate + H(+)</text>
        <dbReference type="Rhea" id="RHEA:13065"/>
        <dbReference type="ChEBI" id="CHEBI:15377"/>
        <dbReference type="ChEBI" id="CHEBI:15378"/>
        <dbReference type="ChEBI" id="CHEBI:30616"/>
        <dbReference type="ChEBI" id="CHEBI:43474"/>
        <dbReference type="ChEBI" id="CHEBI:456216"/>
        <dbReference type="EC" id="5.6.2.3"/>
    </reaction>
</comment>
<dbReference type="GO" id="GO:0016787">
    <property type="term" value="F:hydrolase activity"/>
    <property type="evidence" value="ECO:0007669"/>
    <property type="project" value="UniProtKB-KW"/>
</dbReference>
<keyword evidence="2 3" id="KW-0067">ATP-binding</keyword>
<dbReference type="InterPro" id="IPR041451">
    <property type="entry name" value="RecD2_SH13"/>
</dbReference>
<keyword evidence="3" id="KW-0413">Isomerase</keyword>
<evidence type="ECO:0000313" key="9">
    <source>
        <dbReference type="Proteomes" id="UP000824087"/>
    </source>
</evidence>
<dbReference type="GO" id="GO:0017116">
    <property type="term" value="F:single-stranded DNA helicase activity"/>
    <property type="evidence" value="ECO:0007669"/>
    <property type="project" value="TreeGrafter"/>
</dbReference>
<feature type="domain" description="UvrD-like helicase C-terminal" evidence="4">
    <location>
        <begin position="658"/>
        <end position="706"/>
    </location>
</feature>